<dbReference type="Gene3D" id="2.30.30.700">
    <property type="entry name" value="SLA1 homology domain 1"/>
    <property type="match status" value="1"/>
</dbReference>
<dbReference type="Proteomes" id="UP000366872">
    <property type="component" value="Unassembled WGS sequence"/>
</dbReference>
<feature type="domain" description="SLA1 homology" evidence="2">
    <location>
        <begin position="412"/>
        <end position="465"/>
    </location>
</feature>
<name>A0A6C2TXN8_PONDE</name>
<dbReference type="GO" id="GO:0008092">
    <property type="term" value="F:cytoskeletal protein binding"/>
    <property type="evidence" value="ECO:0007669"/>
    <property type="project" value="InterPro"/>
</dbReference>
<dbReference type="GO" id="GO:0043130">
    <property type="term" value="F:ubiquitin binding"/>
    <property type="evidence" value="ECO:0007669"/>
    <property type="project" value="InterPro"/>
</dbReference>
<keyword evidence="4" id="KW-1185">Reference proteome</keyword>
<sequence length="637" mass="71636">MLAQCLESNKGRGLVLIKKGKKTKGVVKGAPSGFVVSLLVHAAAFLLAGMLVVFTVHQKEETKFVPPKPVDRPKMKLKKPKVKVKKTAKPKPTTRIVTKVKRASMPDIQLPEMSGMADGLVGDIGGFELLPDLQQMTVFGGGQTIGNDFVGTFYDFKRDRAGRPIPMSDVQFVDAMIKFNSSGWKPSSISRYYRSPNKRYATSFMMPPIRSSVAPTAFNEADTIGYAWMVHYKGKLVYPEDIKFRFWGMGDDILAVRVNGEIVLNACWEDNNRGTYLIGGKWVSNATKNRQFYMGNNLAWGGDWIELKAGEPVDMEVIVGEVPGGTFCSMLTVEVEDAEYENNRQSRGIFPMFKTAETTHDLADAILEHLVPGEADVFKGPIFRDYLVPENTNTAVVAEQEAEAPEPGAEEEPSKMRLWTLNNGKTVEAEYITKIGNDVVLRSAKGKQVKVPVAEVSAEDIDYIQISNPPKFSVDFLRSSKQVFIETTPYLNETPPRVLEWTFGAKLKQENSMAYDHELKVEYYAFGQQYLDADKYKLLDHQVAHFTPTAENKRAFRMEGKRAVQLMDYDLMDHRRGMRVAESLVLVTDVRGEIVAYNSTANWLYDNLETLQERQVGQFLDKSCERVYPTGPKPTRY</sequence>
<evidence type="ECO:0000259" key="2">
    <source>
        <dbReference type="Pfam" id="PF03983"/>
    </source>
</evidence>
<evidence type="ECO:0000313" key="4">
    <source>
        <dbReference type="Proteomes" id="UP000366872"/>
    </source>
</evidence>
<keyword evidence="1" id="KW-0472">Membrane</keyword>
<feature type="transmembrane region" description="Helical" evidence="1">
    <location>
        <begin position="34"/>
        <end position="56"/>
    </location>
</feature>
<dbReference type="GO" id="GO:0042802">
    <property type="term" value="F:identical protein binding"/>
    <property type="evidence" value="ECO:0007669"/>
    <property type="project" value="InterPro"/>
</dbReference>
<evidence type="ECO:0000256" key="1">
    <source>
        <dbReference type="SAM" id="Phobius"/>
    </source>
</evidence>
<dbReference type="GO" id="GO:0030674">
    <property type="term" value="F:protein-macromolecule adaptor activity"/>
    <property type="evidence" value="ECO:0007669"/>
    <property type="project" value="InterPro"/>
</dbReference>
<reference evidence="3 4" key="1">
    <citation type="submission" date="2019-04" db="EMBL/GenBank/DDBJ databases">
        <authorList>
            <person name="Van Vliet M D."/>
        </authorList>
    </citation>
    <scope>NUCLEOTIDE SEQUENCE [LARGE SCALE GENOMIC DNA]</scope>
    <source>
        <strain evidence="3 4">F1</strain>
    </source>
</reference>
<organism evidence="3 4">
    <name type="scientific">Pontiella desulfatans</name>
    <dbReference type="NCBI Taxonomy" id="2750659"/>
    <lineage>
        <taxon>Bacteria</taxon>
        <taxon>Pseudomonadati</taxon>
        <taxon>Kiritimatiellota</taxon>
        <taxon>Kiritimatiellia</taxon>
        <taxon>Kiritimatiellales</taxon>
        <taxon>Pontiellaceae</taxon>
        <taxon>Pontiella</taxon>
    </lineage>
</organism>
<accession>A0A6C2TXN8</accession>
<dbReference type="Pfam" id="PF03983">
    <property type="entry name" value="SHD1"/>
    <property type="match status" value="1"/>
</dbReference>
<gene>
    <name evidence="3" type="ORF">PDESU_01041</name>
</gene>
<proteinExistence type="predicted"/>
<dbReference type="InterPro" id="IPR007131">
    <property type="entry name" value="SHD1"/>
</dbReference>
<dbReference type="EMBL" id="CAAHFG010000001">
    <property type="protein sequence ID" value="VGO12488.1"/>
    <property type="molecule type" value="Genomic_DNA"/>
</dbReference>
<protein>
    <recommendedName>
        <fullName evidence="2">SLA1 homology domain-containing protein</fullName>
    </recommendedName>
</protein>
<dbReference type="AlphaFoldDB" id="A0A6C2TXN8"/>
<evidence type="ECO:0000313" key="3">
    <source>
        <dbReference type="EMBL" id="VGO12488.1"/>
    </source>
</evidence>
<keyword evidence="1" id="KW-1133">Transmembrane helix</keyword>
<keyword evidence="1" id="KW-0812">Transmembrane</keyword>